<dbReference type="RefSeq" id="WP_261695596.1">
    <property type="nucleotide sequence ID" value="NZ_CP104694.1"/>
</dbReference>
<gene>
    <name evidence="2" type="ORF">N4264_03020</name>
</gene>
<keyword evidence="1" id="KW-0175">Coiled coil</keyword>
<organism evidence="2 3">
    <name type="scientific">Tahibacter amnicola</name>
    <dbReference type="NCBI Taxonomy" id="2976241"/>
    <lineage>
        <taxon>Bacteria</taxon>
        <taxon>Pseudomonadati</taxon>
        <taxon>Pseudomonadota</taxon>
        <taxon>Gammaproteobacteria</taxon>
        <taxon>Lysobacterales</taxon>
        <taxon>Rhodanobacteraceae</taxon>
        <taxon>Tahibacter</taxon>
    </lineage>
</organism>
<name>A0ABY6BLE8_9GAMM</name>
<evidence type="ECO:0000313" key="3">
    <source>
        <dbReference type="Proteomes" id="UP001064632"/>
    </source>
</evidence>
<dbReference type="Proteomes" id="UP001064632">
    <property type="component" value="Chromosome"/>
</dbReference>
<feature type="coiled-coil region" evidence="1">
    <location>
        <begin position="168"/>
        <end position="212"/>
    </location>
</feature>
<dbReference type="EMBL" id="CP104694">
    <property type="protein sequence ID" value="UXI68637.1"/>
    <property type="molecule type" value="Genomic_DNA"/>
</dbReference>
<evidence type="ECO:0000313" key="2">
    <source>
        <dbReference type="EMBL" id="UXI68637.1"/>
    </source>
</evidence>
<reference evidence="2" key="1">
    <citation type="submission" date="2022-09" db="EMBL/GenBank/DDBJ databases">
        <title>Tahibacter sp. nov., isolated from a fresh water.</title>
        <authorList>
            <person name="Baek J.H."/>
            <person name="Lee J.K."/>
            <person name="Kim J.M."/>
            <person name="Jeon C.O."/>
        </authorList>
    </citation>
    <scope>NUCLEOTIDE SEQUENCE</scope>
    <source>
        <strain evidence="2">W38</strain>
    </source>
</reference>
<evidence type="ECO:0000256" key="1">
    <source>
        <dbReference type="SAM" id="Coils"/>
    </source>
</evidence>
<keyword evidence="3" id="KW-1185">Reference proteome</keyword>
<sequence>MTVDPNWNTGREEDQPSYLWEMLTTPLNINLFLATLASSTILSIPYGAPGAILPVLAFAAGEAIASMFIPSSPTFRAKVDRKIKIRRREAAAHHLSAEILRRSTPGDARWQIYEGLRERVLSLREIGQHRRSAISERDLDRIEDTAIDFLGLWLAELSMTDRQGTVNERDLERRIEDIARRIEEGAEDSRSLRKARADLEELLLRHRRLASRKAAVDAALLSLPDAVEEIYQAVITQSSTAEGGTRLTEAIERLRLEEELETSYGAEIKEIVKPEASRAIAAARHGVKK</sequence>
<proteinExistence type="predicted"/>
<protein>
    <submittedName>
        <fullName evidence="2">Uncharacterized protein</fullName>
    </submittedName>
</protein>
<accession>A0ABY6BLE8</accession>